<feature type="domain" description="Cytochrome c" evidence="6">
    <location>
        <begin position="284"/>
        <end position="422"/>
    </location>
</feature>
<reference evidence="7 8" key="1">
    <citation type="submission" date="2020-08" db="EMBL/GenBank/DDBJ databases">
        <title>Genomic Encyclopedia of Type Strains, Phase IV (KMG-IV): sequencing the most valuable type-strain genomes for metagenomic binning, comparative biology and taxonomic classification.</title>
        <authorList>
            <person name="Goeker M."/>
        </authorList>
    </citation>
    <scope>NUCLEOTIDE SEQUENCE [LARGE SCALE GENOMIC DNA]</scope>
    <source>
        <strain evidence="7 8">DSM 26723</strain>
    </source>
</reference>
<dbReference type="PANTHER" id="PTHR30600:SF9">
    <property type="entry name" value="BLR7738 PROTEIN"/>
    <property type="match status" value="1"/>
</dbReference>
<comment type="caution">
    <text evidence="7">The sequence shown here is derived from an EMBL/GenBank/DDBJ whole genome shotgun (WGS) entry which is preliminary data.</text>
</comment>
<dbReference type="GO" id="GO:0020037">
    <property type="term" value="F:heme binding"/>
    <property type="evidence" value="ECO:0007669"/>
    <property type="project" value="InterPro"/>
</dbReference>
<keyword evidence="2 4" id="KW-0479">Metal-binding</keyword>
<dbReference type="PANTHER" id="PTHR30600">
    <property type="entry name" value="CYTOCHROME C PEROXIDASE-RELATED"/>
    <property type="match status" value="1"/>
</dbReference>
<keyword evidence="5" id="KW-0732">Signal</keyword>
<organism evidence="7 8">
    <name type="scientific">Povalibacter uvarum</name>
    <dbReference type="NCBI Taxonomy" id="732238"/>
    <lineage>
        <taxon>Bacteria</taxon>
        <taxon>Pseudomonadati</taxon>
        <taxon>Pseudomonadota</taxon>
        <taxon>Gammaproteobacteria</taxon>
        <taxon>Steroidobacterales</taxon>
        <taxon>Steroidobacteraceae</taxon>
        <taxon>Povalibacter</taxon>
    </lineage>
</organism>
<gene>
    <name evidence="7" type="ORF">HNQ60_004402</name>
</gene>
<evidence type="ECO:0000256" key="3">
    <source>
        <dbReference type="ARBA" id="ARBA00023004"/>
    </source>
</evidence>
<dbReference type="EMBL" id="JACHHZ010000005">
    <property type="protein sequence ID" value="MBB6095512.1"/>
    <property type="molecule type" value="Genomic_DNA"/>
</dbReference>
<evidence type="ECO:0000256" key="1">
    <source>
        <dbReference type="ARBA" id="ARBA00022617"/>
    </source>
</evidence>
<dbReference type="RefSeq" id="WP_184334871.1">
    <property type="nucleotide sequence ID" value="NZ_JACHHZ010000005.1"/>
</dbReference>
<evidence type="ECO:0000313" key="7">
    <source>
        <dbReference type="EMBL" id="MBB6095512.1"/>
    </source>
</evidence>
<accession>A0A841HU51</accession>
<feature type="signal peptide" evidence="5">
    <location>
        <begin position="1"/>
        <end position="25"/>
    </location>
</feature>
<evidence type="ECO:0000313" key="8">
    <source>
        <dbReference type="Proteomes" id="UP000588068"/>
    </source>
</evidence>
<protein>
    <recommendedName>
        <fullName evidence="6">Cytochrome c domain-containing protein</fullName>
    </recommendedName>
</protein>
<dbReference type="AlphaFoldDB" id="A0A841HU51"/>
<dbReference type="InterPro" id="IPR009056">
    <property type="entry name" value="Cyt_c-like_dom"/>
</dbReference>
<evidence type="ECO:0000259" key="6">
    <source>
        <dbReference type="PROSITE" id="PS51007"/>
    </source>
</evidence>
<evidence type="ECO:0000256" key="5">
    <source>
        <dbReference type="SAM" id="SignalP"/>
    </source>
</evidence>
<dbReference type="PROSITE" id="PS51007">
    <property type="entry name" value="CYTC"/>
    <property type="match status" value="1"/>
</dbReference>
<dbReference type="GO" id="GO:0009055">
    <property type="term" value="F:electron transfer activity"/>
    <property type="evidence" value="ECO:0007669"/>
    <property type="project" value="InterPro"/>
</dbReference>
<evidence type="ECO:0000256" key="4">
    <source>
        <dbReference type="PROSITE-ProRule" id="PRU00433"/>
    </source>
</evidence>
<keyword evidence="1 4" id="KW-0349">Heme</keyword>
<dbReference type="InterPro" id="IPR036909">
    <property type="entry name" value="Cyt_c-like_dom_sf"/>
</dbReference>
<dbReference type="Proteomes" id="UP000588068">
    <property type="component" value="Unassembled WGS sequence"/>
</dbReference>
<feature type="chain" id="PRO_5032473414" description="Cytochrome c domain-containing protein" evidence="5">
    <location>
        <begin position="26"/>
        <end position="422"/>
    </location>
</feature>
<evidence type="ECO:0000256" key="2">
    <source>
        <dbReference type="ARBA" id="ARBA00022723"/>
    </source>
</evidence>
<dbReference type="GO" id="GO:0046872">
    <property type="term" value="F:metal ion binding"/>
    <property type="evidence" value="ECO:0007669"/>
    <property type="project" value="UniProtKB-KW"/>
</dbReference>
<dbReference type="GO" id="GO:0004130">
    <property type="term" value="F:cytochrome-c peroxidase activity"/>
    <property type="evidence" value="ECO:0007669"/>
    <property type="project" value="TreeGrafter"/>
</dbReference>
<dbReference type="InterPro" id="IPR051395">
    <property type="entry name" value="Cytochrome_c_Peroxidase/MauG"/>
</dbReference>
<name>A0A841HU51_9GAMM</name>
<proteinExistence type="predicted"/>
<dbReference type="Gene3D" id="1.10.760.10">
    <property type="entry name" value="Cytochrome c-like domain"/>
    <property type="match status" value="1"/>
</dbReference>
<keyword evidence="3 4" id="KW-0408">Iron</keyword>
<keyword evidence="8" id="KW-1185">Reference proteome</keyword>
<sequence>MNLGFVRRASIATALFCAASSGVLADEIPNNFPFLNSAGTAATYSTNGSVDLENAFHALQGANGRTCESCHLPQAGWSVRPLDVELAFLFTGGKDPLFNVLDANSPTANPVTLKDRLAAYSMLRKGLFRRGGNLPIDAEFEIVGFDDPLQAGASATRFEFFRRPLATANFHIAKNVGWHDQNTNGSGDVHTGLVTQATGALSGALGGPPPAPGVADAIAVYEETLRFAQQSIFGLGSLASCGAQGGPENLSLQPAANGRFNLYDAWIGLTPGSCTTVSADRKRAQIARGQEIFNRTDANGKTCRGCHNAQNNGSNVNGTLFDAGASRAEFRMNGMPLYTLRNKVTNDVRQTTDPGRAVRTGRWADVDKFKTPSLRGVAARPPYFHNGIAPTLHDVVIHYETALGFKFTPQERADLVAFMEAL</sequence>
<dbReference type="SUPFAM" id="SSF46626">
    <property type="entry name" value="Cytochrome c"/>
    <property type="match status" value="1"/>
</dbReference>